<gene>
    <name evidence="1" type="ORF">L1987_47980</name>
</gene>
<protein>
    <submittedName>
        <fullName evidence="1">Uncharacterized protein</fullName>
    </submittedName>
</protein>
<accession>A0ACB9FR68</accession>
<keyword evidence="2" id="KW-1185">Reference proteome</keyword>
<sequence>MAPTTNVLPGHGFVFLFIPITAIDNTTSAQNLGLFSRVVDGNPTNRVFAVELNVFRNEEFRDINANHVGIDVNSLTFVNSSEAGYHVCGLHCFYSDIDSESQDLELEL</sequence>
<comment type="caution">
    <text evidence="1">The sequence shown here is derived from an EMBL/GenBank/DDBJ whole genome shotgun (WGS) entry which is preliminary data.</text>
</comment>
<proteinExistence type="predicted"/>
<evidence type="ECO:0000313" key="1">
    <source>
        <dbReference type="EMBL" id="KAI3773451.1"/>
    </source>
</evidence>
<name>A0ACB9FR68_9ASTR</name>
<reference evidence="2" key="1">
    <citation type="journal article" date="2022" name="Mol. Ecol. Resour.">
        <title>The genomes of chicory, endive, great burdock and yacon provide insights into Asteraceae palaeo-polyploidization history and plant inulin production.</title>
        <authorList>
            <person name="Fan W."/>
            <person name="Wang S."/>
            <person name="Wang H."/>
            <person name="Wang A."/>
            <person name="Jiang F."/>
            <person name="Liu H."/>
            <person name="Zhao H."/>
            <person name="Xu D."/>
            <person name="Zhang Y."/>
        </authorList>
    </citation>
    <scope>NUCLEOTIDE SEQUENCE [LARGE SCALE GENOMIC DNA]</scope>
    <source>
        <strain evidence="2">cv. Yunnan</strain>
    </source>
</reference>
<organism evidence="1 2">
    <name type="scientific">Smallanthus sonchifolius</name>
    <dbReference type="NCBI Taxonomy" id="185202"/>
    <lineage>
        <taxon>Eukaryota</taxon>
        <taxon>Viridiplantae</taxon>
        <taxon>Streptophyta</taxon>
        <taxon>Embryophyta</taxon>
        <taxon>Tracheophyta</taxon>
        <taxon>Spermatophyta</taxon>
        <taxon>Magnoliopsida</taxon>
        <taxon>eudicotyledons</taxon>
        <taxon>Gunneridae</taxon>
        <taxon>Pentapetalae</taxon>
        <taxon>asterids</taxon>
        <taxon>campanulids</taxon>
        <taxon>Asterales</taxon>
        <taxon>Asteraceae</taxon>
        <taxon>Asteroideae</taxon>
        <taxon>Heliantheae alliance</taxon>
        <taxon>Millerieae</taxon>
        <taxon>Smallanthus</taxon>
    </lineage>
</organism>
<evidence type="ECO:0000313" key="2">
    <source>
        <dbReference type="Proteomes" id="UP001056120"/>
    </source>
</evidence>
<dbReference type="EMBL" id="CM042033">
    <property type="protein sequence ID" value="KAI3773451.1"/>
    <property type="molecule type" value="Genomic_DNA"/>
</dbReference>
<reference evidence="1 2" key="2">
    <citation type="journal article" date="2022" name="Mol. Ecol. Resour.">
        <title>The genomes of chicory, endive, great burdock and yacon provide insights into Asteraceae paleo-polyploidization history and plant inulin production.</title>
        <authorList>
            <person name="Fan W."/>
            <person name="Wang S."/>
            <person name="Wang H."/>
            <person name="Wang A."/>
            <person name="Jiang F."/>
            <person name="Liu H."/>
            <person name="Zhao H."/>
            <person name="Xu D."/>
            <person name="Zhang Y."/>
        </authorList>
    </citation>
    <scope>NUCLEOTIDE SEQUENCE [LARGE SCALE GENOMIC DNA]</scope>
    <source>
        <strain evidence="2">cv. Yunnan</strain>
        <tissue evidence="1">Leaves</tissue>
    </source>
</reference>
<dbReference type="Proteomes" id="UP001056120">
    <property type="component" value="Linkage Group LG16"/>
</dbReference>